<dbReference type="AlphaFoldDB" id="A0A0A9ANZ8"/>
<proteinExistence type="predicted"/>
<protein>
    <submittedName>
        <fullName evidence="2">Uncharacterized protein</fullName>
    </submittedName>
</protein>
<dbReference type="EMBL" id="GBRH01247285">
    <property type="protein sequence ID" value="JAD50610.1"/>
    <property type="molecule type" value="Transcribed_RNA"/>
</dbReference>
<evidence type="ECO:0000313" key="2">
    <source>
        <dbReference type="EMBL" id="JAD50610.1"/>
    </source>
</evidence>
<evidence type="ECO:0000256" key="1">
    <source>
        <dbReference type="SAM" id="MobiDB-lite"/>
    </source>
</evidence>
<organism evidence="2">
    <name type="scientific">Arundo donax</name>
    <name type="common">Giant reed</name>
    <name type="synonym">Donax arundinaceus</name>
    <dbReference type="NCBI Taxonomy" id="35708"/>
    <lineage>
        <taxon>Eukaryota</taxon>
        <taxon>Viridiplantae</taxon>
        <taxon>Streptophyta</taxon>
        <taxon>Embryophyta</taxon>
        <taxon>Tracheophyta</taxon>
        <taxon>Spermatophyta</taxon>
        <taxon>Magnoliopsida</taxon>
        <taxon>Liliopsida</taxon>
        <taxon>Poales</taxon>
        <taxon>Poaceae</taxon>
        <taxon>PACMAD clade</taxon>
        <taxon>Arundinoideae</taxon>
        <taxon>Arundineae</taxon>
        <taxon>Arundo</taxon>
    </lineage>
</organism>
<feature type="compositionally biased region" description="Gly residues" evidence="1">
    <location>
        <begin position="42"/>
        <end position="53"/>
    </location>
</feature>
<feature type="compositionally biased region" description="Low complexity" evidence="1">
    <location>
        <begin position="67"/>
        <end position="76"/>
    </location>
</feature>
<name>A0A0A9ANZ8_ARUDO</name>
<reference evidence="2" key="2">
    <citation type="journal article" date="2015" name="Data Brief">
        <title>Shoot transcriptome of the giant reed, Arundo donax.</title>
        <authorList>
            <person name="Barrero R.A."/>
            <person name="Guerrero F.D."/>
            <person name="Moolhuijzen P."/>
            <person name="Goolsby J.A."/>
            <person name="Tidwell J."/>
            <person name="Bellgard S.E."/>
            <person name="Bellgard M.I."/>
        </authorList>
    </citation>
    <scope>NUCLEOTIDE SEQUENCE</scope>
    <source>
        <tissue evidence="2">Shoot tissue taken approximately 20 cm above the soil surface</tissue>
    </source>
</reference>
<sequence>MDAEFASGGESDAEGRHPAAGFLIRVVKHLHTSGFLAMVGRSSGGGGGTGRGGSAAVAARGRRGQRRCAGCGRWGQ</sequence>
<feature type="region of interest" description="Disordered" evidence="1">
    <location>
        <begin position="41"/>
        <end position="76"/>
    </location>
</feature>
<reference evidence="2" key="1">
    <citation type="submission" date="2014-09" db="EMBL/GenBank/DDBJ databases">
        <authorList>
            <person name="Magalhaes I.L.F."/>
            <person name="Oliveira U."/>
            <person name="Santos F.R."/>
            <person name="Vidigal T.H.D.A."/>
            <person name="Brescovit A.D."/>
            <person name="Santos A.J."/>
        </authorList>
    </citation>
    <scope>NUCLEOTIDE SEQUENCE</scope>
    <source>
        <tissue evidence="2">Shoot tissue taken approximately 20 cm above the soil surface</tissue>
    </source>
</reference>
<accession>A0A0A9ANZ8</accession>